<sequence length="517" mass="59211">MSKQTGPQAFSLQQQETVPNCSGNEISPGLSCDVSVGEKRKRNEYAEICNTENHIGEHNNRREFNDNGDAEMGEELVQPNIAQCVGLKFSDFDKLREDRNFAVGQTWALYDTAADGMPRLYALIRKVSAPSFGLRITYLEPDPDNEKEVQWCEQDLPVSAGKFRLGKNENTKDLSVFSHLMQCSVVSNTRHFTISPRKGETWALFKNWDIKWSSEPDSHRKYEYEFVEILSDFTDGAGVFVAHLHKAKGFASVFFRMGTGNADIFRILPHSLYRFSHMVPSFKLTGTEGKGLPKDAYELDQAALPETIEEITVPSVLESTRKSKPQAIYFLSKGKVFKTGQIWSFYRGNDELPLYYGKIQKITFTQAFKQEPVLKLHISLLKALPSPPEVIQWIDKQMPITSGTFYPRKAVEVITQDDVSHQMLPQTSMDGNEYTIFPKVGDVWAIYRFWTHHIDVEDLEEHWHYDVVEVLDNAYDYKVLLLEPDSDFSEDEETFFRAVTEYKHNAVDGTEPIFTIK</sequence>
<evidence type="ECO:0000256" key="1">
    <source>
        <dbReference type="SAM" id="MobiDB-lite"/>
    </source>
</evidence>
<dbReference type="Pfam" id="PF11926">
    <property type="entry name" value="DUF3444"/>
    <property type="match status" value="2"/>
</dbReference>
<gene>
    <name evidence="3" type="ORF">MERR_LOCUS49151</name>
</gene>
<keyword evidence="4" id="KW-1185">Reference proteome</keyword>
<dbReference type="EMBL" id="CACVBM020001906">
    <property type="protein sequence ID" value="CAA7061915.1"/>
    <property type="molecule type" value="Genomic_DNA"/>
</dbReference>
<reference evidence="3" key="1">
    <citation type="submission" date="2020-01" db="EMBL/GenBank/DDBJ databases">
        <authorList>
            <person name="Mishra B."/>
        </authorList>
    </citation>
    <scope>NUCLEOTIDE SEQUENCE [LARGE SCALE GENOMIC DNA]</scope>
</reference>
<accession>A0A6D2LCB3</accession>
<evidence type="ECO:0000313" key="3">
    <source>
        <dbReference type="EMBL" id="CAA7061915.1"/>
    </source>
</evidence>
<feature type="domain" description="DUF3444" evidence="2">
    <location>
        <begin position="80"/>
        <end position="288"/>
    </location>
</feature>
<dbReference type="PANTHER" id="PTHR45089:SF50">
    <property type="entry name" value="DNAJ HEAT SHOCK AMINO-TERMINAL DOMAIN PROTEIN-RELATED"/>
    <property type="match status" value="1"/>
</dbReference>
<comment type="caution">
    <text evidence="3">The sequence shown here is derived from an EMBL/GenBank/DDBJ whole genome shotgun (WGS) entry which is preliminary data.</text>
</comment>
<feature type="region of interest" description="Disordered" evidence="1">
    <location>
        <begin position="1"/>
        <end position="24"/>
    </location>
</feature>
<name>A0A6D2LCB3_9BRAS</name>
<dbReference type="PANTHER" id="PTHR45089">
    <property type="entry name" value="DNAJ HEAT SHOCK AMINO-TERMINAL DOMAIN PROTEIN-RELATED"/>
    <property type="match status" value="1"/>
</dbReference>
<protein>
    <recommendedName>
        <fullName evidence="2">DUF3444 domain-containing protein</fullName>
    </recommendedName>
</protein>
<dbReference type="OrthoDB" id="10250354at2759"/>
<organism evidence="3 4">
    <name type="scientific">Microthlaspi erraticum</name>
    <dbReference type="NCBI Taxonomy" id="1685480"/>
    <lineage>
        <taxon>Eukaryota</taxon>
        <taxon>Viridiplantae</taxon>
        <taxon>Streptophyta</taxon>
        <taxon>Embryophyta</taxon>
        <taxon>Tracheophyta</taxon>
        <taxon>Spermatophyta</taxon>
        <taxon>Magnoliopsida</taxon>
        <taxon>eudicotyledons</taxon>
        <taxon>Gunneridae</taxon>
        <taxon>Pentapetalae</taxon>
        <taxon>rosids</taxon>
        <taxon>malvids</taxon>
        <taxon>Brassicales</taxon>
        <taxon>Brassicaceae</taxon>
        <taxon>Coluteocarpeae</taxon>
        <taxon>Microthlaspi</taxon>
    </lineage>
</organism>
<evidence type="ECO:0000259" key="2">
    <source>
        <dbReference type="Pfam" id="PF11926"/>
    </source>
</evidence>
<dbReference type="Proteomes" id="UP000467841">
    <property type="component" value="Unassembled WGS sequence"/>
</dbReference>
<evidence type="ECO:0000313" key="4">
    <source>
        <dbReference type="Proteomes" id="UP000467841"/>
    </source>
</evidence>
<proteinExistence type="predicted"/>
<feature type="domain" description="DUF3444" evidence="2">
    <location>
        <begin position="324"/>
        <end position="516"/>
    </location>
</feature>
<dbReference type="AlphaFoldDB" id="A0A6D2LCB3"/>
<dbReference type="InterPro" id="IPR024593">
    <property type="entry name" value="DUF3444"/>
</dbReference>